<evidence type="ECO:0000313" key="2">
    <source>
        <dbReference type="EMBL" id="CPR16799.1"/>
    </source>
</evidence>
<evidence type="ECO:0000259" key="1">
    <source>
        <dbReference type="SMART" id="SM01022"/>
    </source>
</evidence>
<dbReference type="SMART" id="SM01022">
    <property type="entry name" value="ASCH"/>
    <property type="match status" value="1"/>
</dbReference>
<sequence>MKLPEPWWATLPRTNFGSSRTEERLAALVLAGRKRATVWDARHENPTAPGMQWVVTVKERPVAVIETVRVQQRSFHSIDTAFAFEEGEGDRTLAFWRSTHEAYFRSEGNFAPDMMLWSEHFRLIEVLDPALAAAADTHVAAEQAEGEALTASLQKIETRELP</sequence>
<dbReference type="SUPFAM" id="SSF88697">
    <property type="entry name" value="PUA domain-like"/>
    <property type="match status" value="1"/>
</dbReference>
<dbReference type="Gene3D" id="3.10.400.10">
    <property type="entry name" value="Sulfate adenylyltransferase"/>
    <property type="match status" value="1"/>
</dbReference>
<dbReference type="PANTHER" id="PTHR39203:SF1">
    <property type="entry name" value="CYTOPLASMIC PROTEIN"/>
    <property type="match status" value="1"/>
</dbReference>
<dbReference type="InterPro" id="IPR015947">
    <property type="entry name" value="PUA-like_sf"/>
</dbReference>
<dbReference type="EMBL" id="LN829119">
    <property type="protein sequence ID" value="CPR16799.1"/>
    <property type="molecule type" value="Genomic_DNA"/>
</dbReference>
<protein>
    <recommendedName>
        <fullName evidence="1">ASCH domain-containing protein</fullName>
    </recommendedName>
</protein>
<organism evidence="2 3">
    <name type="scientific">Candidatus Filomicrobium marinum</name>
    <dbReference type="NCBI Taxonomy" id="1608628"/>
    <lineage>
        <taxon>Bacteria</taxon>
        <taxon>Pseudomonadati</taxon>
        <taxon>Pseudomonadota</taxon>
        <taxon>Alphaproteobacteria</taxon>
        <taxon>Hyphomicrobiales</taxon>
        <taxon>Hyphomicrobiaceae</taxon>
        <taxon>Filomicrobium</taxon>
    </lineage>
</organism>
<dbReference type="InterPro" id="IPR007374">
    <property type="entry name" value="ASCH_domain"/>
</dbReference>
<proteinExistence type="predicted"/>
<dbReference type="AlphaFoldDB" id="A0A0D6JD54"/>
<gene>
    <name evidence="2" type="ORF">YBN1229_v1_0969</name>
</gene>
<feature type="domain" description="ASCH" evidence="1">
    <location>
        <begin position="19"/>
        <end position="125"/>
    </location>
</feature>
<reference evidence="3" key="1">
    <citation type="submission" date="2015-02" db="EMBL/GenBank/DDBJ databases">
        <authorList>
            <person name="Chooi Y.-H."/>
        </authorList>
    </citation>
    <scope>NUCLEOTIDE SEQUENCE [LARGE SCALE GENOMIC DNA]</scope>
    <source>
        <strain evidence="3">strain Y</strain>
    </source>
</reference>
<dbReference type="KEGG" id="fiy:BN1229_v1_0969"/>
<evidence type="ECO:0000313" key="3">
    <source>
        <dbReference type="Proteomes" id="UP000033187"/>
    </source>
</evidence>
<keyword evidence="3" id="KW-1185">Reference proteome</keyword>
<accession>A0A0D6JD54</accession>
<dbReference type="KEGG" id="fil:BN1229_v1_0965"/>
<dbReference type="Proteomes" id="UP000033187">
    <property type="component" value="Chromosome 1"/>
</dbReference>
<dbReference type="OrthoDB" id="9807542at2"/>
<dbReference type="InterPro" id="IPR009326">
    <property type="entry name" value="DUF984"/>
</dbReference>
<dbReference type="Pfam" id="PF04266">
    <property type="entry name" value="ASCH"/>
    <property type="match status" value="1"/>
</dbReference>
<dbReference type="RefSeq" id="WP_052743693.1">
    <property type="nucleotide sequence ID" value="NZ_LN829118.1"/>
</dbReference>
<name>A0A0D6JD54_9HYPH</name>
<dbReference type="PANTHER" id="PTHR39203">
    <property type="entry name" value="CYTOPLASMIC PROTEIN-RELATED"/>
    <property type="match status" value="1"/>
</dbReference>